<sequence>MVYADISNELIGFIRYSLNEFAISFFSSRDKVGVHDSSVSFDMKRIFCGFSDFMVVFCVDCLKLLNELWRSLSKSTKLEICKQIQEEGTHNSKP</sequence>
<protein>
    <submittedName>
        <fullName evidence="1">Uncharacterized protein</fullName>
    </submittedName>
</protein>
<accession>A0AAP0PDI5</accession>
<reference evidence="1 2" key="1">
    <citation type="submission" date="2024-01" db="EMBL/GenBank/DDBJ databases">
        <title>Genome assemblies of Stephania.</title>
        <authorList>
            <person name="Yang L."/>
        </authorList>
    </citation>
    <scope>NUCLEOTIDE SEQUENCE [LARGE SCALE GENOMIC DNA]</scope>
    <source>
        <strain evidence="1">QJT</strain>
        <tissue evidence="1">Leaf</tissue>
    </source>
</reference>
<organism evidence="1 2">
    <name type="scientific">Stephania japonica</name>
    <dbReference type="NCBI Taxonomy" id="461633"/>
    <lineage>
        <taxon>Eukaryota</taxon>
        <taxon>Viridiplantae</taxon>
        <taxon>Streptophyta</taxon>
        <taxon>Embryophyta</taxon>
        <taxon>Tracheophyta</taxon>
        <taxon>Spermatophyta</taxon>
        <taxon>Magnoliopsida</taxon>
        <taxon>Ranunculales</taxon>
        <taxon>Menispermaceae</taxon>
        <taxon>Menispermoideae</taxon>
        <taxon>Cissampelideae</taxon>
        <taxon>Stephania</taxon>
    </lineage>
</organism>
<dbReference type="Proteomes" id="UP001417504">
    <property type="component" value="Unassembled WGS sequence"/>
</dbReference>
<keyword evidence="2" id="KW-1185">Reference proteome</keyword>
<dbReference type="AlphaFoldDB" id="A0AAP0PDI5"/>
<comment type="caution">
    <text evidence="1">The sequence shown here is derived from an EMBL/GenBank/DDBJ whole genome shotgun (WGS) entry which is preliminary data.</text>
</comment>
<evidence type="ECO:0000313" key="2">
    <source>
        <dbReference type="Proteomes" id="UP001417504"/>
    </source>
</evidence>
<evidence type="ECO:0000313" key="1">
    <source>
        <dbReference type="EMBL" id="KAK9136811.1"/>
    </source>
</evidence>
<name>A0AAP0PDI5_9MAGN</name>
<proteinExistence type="predicted"/>
<gene>
    <name evidence="1" type="ORF">Sjap_007405</name>
</gene>
<dbReference type="EMBL" id="JBBNAE010000003">
    <property type="protein sequence ID" value="KAK9136811.1"/>
    <property type="molecule type" value="Genomic_DNA"/>
</dbReference>